<evidence type="ECO:0000256" key="3">
    <source>
        <dbReference type="ARBA" id="ARBA00022692"/>
    </source>
</evidence>
<dbReference type="PRINTS" id="PR00237">
    <property type="entry name" value="GPCRRHODOPSN"/>
</dbReference>
<dbReference type="Gene3D" id="1.20.1070.10">
    <property type="entry name" value="Rhodopsin 7-helix transmembrane proteins"/>
    <property type="match status" value="1"/>
</dbReference>
<evidence type="ECO:0000256" key="6">
    <source>
        <dbReference type="ARBA" id="ARBA00023136"/>
    </source>
</evidence>
<feature type="transmembrane region" description="Helical" evidence="9">
    <location>
        <begin position="31"/>
        <end position="56"/>
    </location>
</feature>
<accession>A0A815CAZ6</accession>
<evidence type="ECO:0000256" key="8">
    <source>
        <dbReference type="ARBA" id="ARBA00023224"/>
    </source>
</evidence>
<dbReference type="OrthoDB" id="5981855at2759"/>
<sequence>MVNNSTLSFLDLAKAYATTHMTLSDLYTYEVIILLIYGVIIIFSFFTNSIAIIIFLIGRRSRSELSPFLLNLSVFNIIMTVYCIPFTITSVIFQRWIYAGELCIVLDAFKTFSVSGVLLTLITIAIDRYCAVKYPLATKVYSVFKKNLIALSVIWILSLGLTILRLPARSIPIHEIRLWINSRELFSIYIDSLENATETLESIYLSKQLHYQLIDTIQCVPNTKAKSFEVRLTILNSLQTYFFPLFILAFVYLRIAAMLWQRSNDGHIEFNGTTVTNNLYTHESVQFKKKLKQGLKMLVAVVILYAVLWLPMNLFQLCLNLLCYIGTPYQDFCSNSTLLKLLYISSHFLTVSNTALNPIIYGFANNRFRSDIRHLKRRIFHCQGRTSFYFLAKGSRRTSYTLEERFRDVRNNQNSLKTNRNLSMPRQKPVNMNNLLTEDSLKNLRHST</sequence>
<feature type="transmembrane region" description="Helical" evidence="9">
    <location>
        <begin position="68"/>
        <end position="88"/>
    </location>
</feature>
<dbReference type="PANTHER" id="PTHR45695">
    <property type="entry name" value="LEUCOKININ RECEPTOR-RELATED"/>
    <property type="match status" value="1"/>
</dbReference>
<evidence type="ECO:0000256" key="1">
    <source>
        <dbReference type="ARBA" id="ARBA00004141"/>
    </source>
</evidence>
<dbReference type="InterPro" id="IPR000611">
    <property type="entry name" value="NPY_rcpt"/>
</dbReference>
<dbReference type="PRINTS" id="PR01012">
    <property type="entry name" value="NRPEPTIDEYR"/>
</dbReference>
<comment type="subcellular location">
    <subcellularLocation>
        <location evidence="1">Membrane</location>
        <topology evidence="1">Multi-pass membrane protein</topology>
    </subcellularLocation>
</comment>
<keyword evidence="7" id="KW-0675">Receptor</keyword>
<dbReference type="InterPro" id="IPR017452">
    <property type="entry name" value="GPCR_Rhodpsn_7TM"/>
</dbReference>
<dbReference type="PANTHER" id="PTHR45695:SF22">
    <property type="entry name" value="G-PROTEIN COUPLED RECEPTORS FAMILY 1 PROFILE DOMAIN-CONTAINING PROTEIN"/>
    <property type="match status" value="1"/>
</dbReference>
<evidence type="ECO:0000313" key="11">
    <source>
        <dbReference type="EMBL" id="CAF1282747.1"/>
    </source>
</evidence>
<reference evidence="11" key="1">
    <citation type="submission" date="2021-02" db="EMBL/GenBank/DDBJ databases">
        <authorList>
            <person name="Nowell W R."/>
        </authorList>
    </citation>
    <scope>NUCLEOTIDE SEQUENCE</scope>
</reference>
<keyword evidence="5" id="KW-0297">G-protein coupled receptor</keyword>
<dbReference type="SUPFAM" id="SSF81321">
    <property type="entry name" value="Family A G protein-coupled receptor-like"/>
    <property type="match status" value="1"/>
</dbReference>
<keyword evidence="13" id="KW-1185">Reference proteome</keyword>
<dbReference type="GO" id="GO:0005886">
    <property type="term" value="C:plasma membrane"/>
    <property type="evidence" value="ECO:0007669"/>
    <property type="project" value="TreeGrafter"/>
</dbReference>
<keyword evidence="3 9" id="KW-0812">Transmembrane</keyword>
<feature type="domain" description="G-protein coupled receptors family 1 profile" evidence="10">
    <location>
        <begin position="47"/>
        <end position="361"/>
    </location>
</feature>
<dbReference type="EMBL" id="CAJNOI010000453">
    <property type="protein sequence ID" value="CAF1282747.1"/>
    <property type="molecule type" value="Genomic_DNA"/>
</dbReference>
<dbReference type="Pfam" id="PF00001">
    <property type="entry name" value="7tm_1"/>
    <property type="match status" value="2"/>
</dbReference>
<evidence type="ECO:0000256" key="2">
    <source>
        <dbReference type="ARBA" id="ARBA00010663"/>
    </source>
</evidence>
<dbReference type="Proteomes" id="UP000663832">
    <property type="component" value="Unassembled WGS sequence"/>
</dbReference>
<proteinExistence type="inferred from homology"/>
<comment type="caution">
    <text evidence="11">The sequence shown here is derived from an EMBL/GenBank/DDBJ whole genome shotgun (WGS) entry which is preliminary data.</text>
</comment>
<keyword evidence="6 9" id="KW-0472">Membrane</keyword>
<dbReference type="InterPro" id="IPR000276">
    <property type="entry name" value="GPCR_Rhodpsn"/>
</dbReference>
<organism evidence="11 14">
    <name type="scientific">Adineta steineri</name>
    <dbReference type="NCBI Taxonomy" id="433720"/>
    <lineage>
        <taxon>Eukaryota</taxon>
        <taxon>Metazoa</taxon>
        <taxon>Spiralia</taxon>
        <taxon>Gnathifera</taxon>
        <taxon>Rotifera</taxon>
        <taxon>Eurotatoria</taxon>
        <taxon>Bdelloidea</taxon>
        <taxon>Adinetida</taxon>
        <taxon>Adinetidae</taxon>
        <taxon>Adineta</taxon>
    </lineage>
</organism>
<protein>
    <recommendedName>
        <fullName evidence="10">G-protein coupled receptors family 1 profile domain-containing protein</fullName>
    </recommendedName>
</protein>
<evidence type="ECO:0000256" key="5">
    <source>
        <dbReference type="ARBA" id="ARBA00023040"/>
    </source>
</evidence>
<dbReference type="AlphaFoldDB" id="A0A815CAZ6"/>
<evidence type="ECO:0000313" key="12">
    <source>
        <dbReference type="EMBL" id="CAF1422341.1"/>
    </source>
</evidence>
<feature type="transmembrane region" description="Helical" evidence="9">
    <location>
        <begin position="108"/>
        <end position="126"/>
    </location>
</feature>
<dbReference type="EMBL" id="CAJNOM010000411">
    <property type="protein sequence ID" value="CAF1422341.1"/>
    <property type="molecule type" value="Genomic_DNA"/>
</dbReference>
<evidence type="ECO:0000256" key="7">
    <source>
        <dbReference type="ARBA" id="ARBA00023170"/>
    </source>
</evidence>
<evidence type="ECO:0000313" key="14">
    <source>
        <dbReference type="Proteomes" id="UP000663877"/>
    </source>
</evidence>
<keyword evidence="4 9" id="KW-1133">Transmembrane helix</keyword>
<evidence type="ECO:0000256" key="9">
    <source>
        <dbReference type="SAM" id="Phobius"/>
    </source>
</evidence>
<feature type="transmembrane region" description="Helical" evidence="9">
    <location>
        <begin position="342"/>
        <end position="364"/>
    </location>
</feature>
<feature type="transmembrane region" description="Helical" evidence="9">
    <location>
        <begin position="297"/>
        <end position="322"/>
    </location>
</feature>
<keyword evidence="8" id="KW-0807">Transducer</keyword>
<dbReference type="GO" id="GO:0004983">
    <property type="term" value="F:neuropeptide Y receptor activity"/>
    <property type="evidence" value="ECO:0007669"/>
    <property type="project" value="InterPro"/>
</dbReference>
<gene>
    <name evidence="11" type="ORF">BJG266_LOCUS31296</name>
    <name evidence="12" type="ORF">QVE165_LOCUS38348</name>
</gene>
<dbReference type="PROSITE" id="PS50262">
    <property type="entry name" value="G_PROTEIN_RECEP_F1_2"/>
    <property type="match status" value="1"/>
</dbReference>
<feature type="transmembrane region" description="Helical" evidence="9">
    <location>
        <begin position="147"/>
        <end position="168"/>
    </location>
</feature>
<evidence type="ECO:0000256" key="4">
    <source>
        <dbReference type="ARBA" id="ARBA00022989"/>
    </source>
</evidence>
<evidence type="ECO:0000313" key="13">
    <source>
        <dbReference type="Proteomes" id="UP000663832"/>
    </source>
</evidence>
<comment type="similarity">
    <text evidence="2">Belongs to the G-protein coupled receptor 1 family.</text>
</comment>
<feature type="transmembrane region" description="Helical" evidence="9">
    <location>
        <begin position="241"/>
        <end position="260"/>
    </location>
</feature>
<dbReference type="Proteomes" id="UP000663877">
    <property type="component" value="Unassembled WGS sequence"/>
</dbReference>
<name>A0A815CAZ6_9BILA</name>
<evidence type="ECO:0000259" key="10">
    <source>
        <dbReference type="PROSITE" id="PS50262"/>
    </source>
</evidence>